<name>A0A9Q0XWT3_9SAUR</name>
<sequence length="109" mass="12246">MAACQWALLNKLQPNLDTLPDMTRGDTSVAYQETLAESAQQMPLDRHTMDYATKSIATAVIIQHIAWFRLGSLAICSQTEDLSIDGEGLFHNTTDEIMNYIQKRRTTAK</sequence>
<dbReference type="AlphaFoldDB" id="A0A9Q0XWT3"/>
<dbReference type="Proteomes" id="UP001142489">
    <property type="component" value="Unassembled WGS sequence"/>
</dbReference>
<reference evidence="1" key="1">
    <citation type="journal article" date="2023" name="DNA Res.">
        <title>Chromosome-level genome assembly of Phrynocephalus forsythii using third-generation DNA sequencing and Hi-C analysis.</title>
        <authorList>
            <person name="Qi Y."/>
            <person name="Zhao W."/>
            <person name="Zhao Y."/>
            <person name="Niu C."/>
            <person name="Cao S."/>
            <person name="Zhang Y."/>
        </authorList>
    </citation>
    <scope>NUCLEOTIDE SEQUENCE</scope>
    <source>
        <tissue evidence="1">Muscle</tissue>
    </source>
</reference>
<gene>
    <name evidence="1" type="ORF">JRQ81_014167</name>
</gene>
<keyword evidence="2" id="KW-1185">Reference proteome</keyword>
<accession>A0A9Q0XWT3</accession>
<evidence type="ECO:0000313" key="2">
    <source>
        <dbReference type="Proteomes" id="UP001142489"/>
    </source>
</evidence>
<evidence type="ECO:0000313" key="1">
    <source>
        <dbReference type="EMBL" id="KAJ7331987.1"/>
    </source>
</evidence>
<proteinExistence type="predicted"/>
<protein>
    <submittedName>
        <fullName evidence="1">Uncharacterized protein</fullName>
    </submittedName>
</protein>
<comment type="caution">
    <text evidence="1">The sequence shown here is derived from an EMBL/GenBank/DDBJ whole genome shotgun (WGS) entry which is preliminary data.</text>
</comment>
<organism evidence="1 2">
    <name type="scientific">Phrynocephalus forsythii</name>
    <dbReference type="NCBI Taxonomy" id="171643"/>
    <lineage>
        <taxon>Eukaryota</taxon>
        <taxon>Metazoa</taxon>
        <taxon>Chordata</taxon>
        <taxon>Craniata</taxon>
        <taxon>Vertebrata</taxon>
        <taxon>Euteleostomi</taxon>
        <taxon>Lepidosauria</taxon>
        <taxon>Squamata</taxon>
        <taxon>Bifurcata</taxon>
        <taxon>Unidentata</taxon>
        <taxon>Episquamata</taxon>
        <taxon>Toxicofera</taxon>
        <taxon>Iguania</taxon>
        <taxon>Acrodonta</taxon>
        <taxon>Agamidae</taxon>
        <taxon>Agaminae</taxon>
        <taxon>Phrynocephalus</taxon>
    </lineage>
</organism>
<dbReference type="EMBL" id="JAPFRF010000005">
    <property type="protein sequence ID" value="KAJ7331987.1"/>
    <property type="molecule type" value="Genomic_DNA"/>
</dbReference>